<evidence type="ECO:0000256" key="6">
    <source>
        <dbReference type="ARBA" id="ARBA00022960"/>
    </source>
</evidence>
<dbReference type="Pfam" id="PF08245">
    <property type="entry name" value="Mur_ligase_M"/>
    <property type="match status" value="1"/>
</dbReference>
<evidence type="ECO:0000256" key="5">
    <source>
        <dbReference type="ARBA" id="ARBA00022840"/>
    </source>
</evidence>
<protein>
    <recommendedName>
        <fullName evidence="10 11">UDP-N-acetylmuramoyl-tripeptide--D-alanyl-D-alanine ligase</fullName>
        <ecNumber evidence="10 11">6.3.2.10</ecNumber>
    </recommendedName>
    <alternativeName>
        <fullName evidence="10">D-alanyl-D-alanine-adding enzyme</fullName>
    </alternativeName>
</protein>
<evidence type="ECO:0000256" key="3">
    <source>
        <dbReference type="ARBA" id="ARBA00022618"/>
    </source>
</evidence>
<comment type="similarity">
    <text evidence="10">Belongs to the MurCDEF family. MurF subfamily.</text>
</comment>
<dbReference type="GO" id="GO:0008360">
    <property type="term" value="P:regulation of cell shape"/>
    <property type="evidence" value="ECO:0007669"/>
    <property type="project" value="UniProtKB-KW"/>
</dbReference>
<feature type="domain" description="Mur ligase central" evidence="13">
    <location>
        <begin position="104"/>
        <end position="272"/>
    </location>
</feature>
<keyword evidence="5 10" id="KW-0067">ATP-binding</keyword>
<dbReference type="Gene3D" id="3.40.1390.10">
    <property type="entry name" value="MurE/MurF, N-terminal domain"/>
    <property type="match status" value="1"/>
</dbReference>
<dbReference type="GO" id="GO:0005737">
    <property type="term" value="C:cytoplasm"/>
    <property type="evidence" value="ECO:0007669"/>
    <property type="project" value="UniProtKB-SubCell"/>
</dbReference>
<dbReference type="Gene3D" id="3.40.1190.10">
    <property type="entry name" value="Mur-like, catalytic domain"/>
    <property type="match status" value="1"/>
</dbReference>
<dbReference type="NCBIfam" id="TIGR01143">
    <property type="entry name" value="murF"/>
    <property type="match status" value="1"/>
</dbReference>
<comment type="catalytic activity">
    <reaction evidence="10 11">
        <text>D-alanyl-D-alanine + UDP-N-acetyl-alpha-D-muramoyl-L-alanyl-gamma-D-glutamyl-meso-2,6-diaminopimelate + ATP = UDP-N-acetyl-alpha-D-muramoyl-L-alanyl-gamma-D-glutamyl-meso-2,6-diaminopimeloyl-D-alanyl-D-alanine + ADP + phosphate + H(+)</text>
        <dbReference type="Rhea" id="RHEA:28374"/>
        <dbReference type="ChEBI" id="CHEBI:15378"/>
        <dbReference type="ChEBI" id="CHEBI:30616"/>
        <dbReference type="ChEBI" id="CHEBI:43474"/>
        <dbReference type="ChEBI" id="CHEBI:57822"/>
        <dbReference type="ChEBI" id="CHEBI:61386"/>
        <dbReference type="ChEBI" id="CHEBI:83905"/>
        <dbReference type="ChEBI" id="CHEBI:456216"/>
        <dbReference type="EC" id="6.3.2.10"/>
    </reaction>
</comment>
<name>A0A1J5TSW1_9GAMM</name>
<dbReference type="Proteomes" id="UP000182798">
    <property type="component" value="Unassembled WGS sequence"/>
</dbReference>
<keyword evidence="6 10" id="KW-0133">Cell shape</keyword>
<dbReference type="EC" id="6.3.2.10" evidence="10 11"/>
<dbReference type="SUPFAM" id="SSF53244">
    <property type="entry name" value="MurD-like peptide ligases, peptide-binding domain"/>
    <property type="match status" value="1"/>
</dbReference>
<comment type="caution">
    <text evidence="14">The sequence shown here is derived from an EMBL/GenBank/DDBJ whole genome shotgun (WGS) entry which is preliminary data.</text>
</comment>
<keyword evidence="2 10" id="KW-0436">Ligase</keyword>
<dbReference type="GO" id="GO:0071555">
    <property type="term" value="P:cell wall organization"/>
    <property type="evidence" value="ECO:0007669"/>
    <property type="project" value="UniProtKB-KW"/>
</dbReference>
<dbReference type="GO" id="GO:0047480">
    <property type="term" value="F:UDP-N-acetylmuramoyl-tripeptide-D-alanyl-D-alanine ligase activity"/>
    <property type="evidence" value="ECO:0007669"/>
    <property type="project" value="UniProtKB-UniRule"/>
</dbReference>
<dbReference type="OrthoDB" id="9801978at2"/>
<keyword evidence="7 10" id="KW-0573">Peptidoglycan synthesis</keyword>
<dbReference type="GO" id="GO:0009252">
    <property type="term" value="P:peptidoglycan biosynthetic process"/>
    <property type="evidence" value="ECO:0007669"/>
    <property type="project" value="UniProtKB-UniRule"/>
</dbReference>
<dbReference type="InterPro" id="IPR004101">
    <property type="entry name" value="Mur_ligase_C"/>
</dbReference>
<dbReference type="SUPFAM" id="SSF53623">
    <property type="entry name" value="MurD-like peptide ligases, catalytic domain"/>
    <property type="match status" value="1"/>
</dbReference>
<evidence type="ECO:0000256" key="11">
    <source>
        <dbReference type="RuleBase" id="RU004136"/>
    </source>
</evidence>
<comment type="function">
    <text evidence="10 11">Involved in cell wall formation. Catalyzes the final step in the synthesis of UDP-N-acetylmuramoyl-pentapeptide, the precursor of murein.</text>
</comment>
<dbReference type="InterPro" id="IPR036565">
    <property type="entry name" value="Mur-like_cat_sf"/>
</dbReference>
<evidence type="ECO:0000259" key="12">
    <source>
        <dbReference type="Pfam" id="PF02875"/>
    </source>
</evidence>
<evidence type="ECO:0000259" key="13">
    <source>
        <dbReference type="Pfam" id="PF08245"/>
    </source>
</evidence>
<dbReference type="Gene3D" id="3.90.190.20">
    <property type="entry name" value="Mur ligase, C-terminal domain"/>
    <property type="match status" value="1"/>
</dbReference>
<proteinExistence type="inferred from homology"/>
<comment type="pathway">
    <text evidence="10 11">Cell wall biogenesis; peptidoglycan biosynthesis.</text>
</comment>
<dbReference type="HAMAP" id="MF_02019">
    <property type="entry name" value="MurF"/>
    <property type="match status" value="1"/>
</dbReference>
<feature type="binding site" evidence="10">
    <location>
        <begin position="106"/>
        <end position="112"/>
    </location>
    <ligand>
        <name>ATP</name>
        <dbReference type="ChEBI" id="CHEBI:30616"/>
    </ligand>
</feature>
<dbReference type="InterPro" id="IPR036615">
    <property type="entry name" value="Mur_ligase_C_dom_sf"/>
</dbReference>
<dbReference type="EMBL" id="MIQH01000950">
    <property type="protein sequence ID" value="OIR23963.1"/>
    <property type="molecule type" value="Genomic_DNA"/>
</dbReference>
<dbReference type="GO" id="GO:0005524">
    <property type="term" value="F:ATP binding"/>
    <property type="evidence" value="ECO:0007669"/>
    <property type="project" value="UniProtKB-UniRule"/>
</dbReference>
<dbReference type="PANTHER" id="PTHR43024:SF1">
    <property type="entry name" value="UDP-N-ACETYLMURAMOYL-TRIPEPTIDE--D-ALANYL-D-ALANINE LIGASE"/>
    <property type="match status" value="1"/>
</dbReference>
<evidence type="ECO:0000256" key="10">
    <source>
        <dbReference type="HAMAP-Rule" id="MF_02019"/>
    </source>
</evidence>
<dbReference type="AlphaFoldDB" id="A0A1J5TSW1"/>
<evidence type="ECO:0000256" key="4">
    <source>
        <dbReference type="ARBA" id="ARBA00022741"/>
    </source>
</evidence>
<keyword evidence="9 10" id="KW-0961">Cell wall biogenesis/degradation</keyword>
<evidence type="ECO:0000256" key="7">
    <source>
        <dbReference type="ARBA" id="ARBA00022984"/>
    </source>
</evidence>
<dbReference type="InterPro" id="IPR035911">
    <property type="entry name" value="MurE/MurF_N"/>
</dbReference>
<evidence type="ECO:0000256" key="1">
    <source>
        <dbReference type="ARBA" id="ARBA00022490"/>
    </source>
</evidence>
<feature type="domain" description="Mur ligase C-terminal" evidence="12">
    <location>
        <begin position="294"/>
        <end position="403"/>
    </location>
</feature>
<keyword evidence="4 10" id="KW-0547">Nucleotide-binding</keyword>
<dbReference type="GO" id="GO:0008766">
    <property type="term" value="F:UDP-N-acetylmuramoylalanyl-D-glutamyl-2,6-diaminopimelate-D-alanyl-D-alanine ligase activity"/>
    <property type="evidence" value="ECO:0007669"/>
    <property type="project" value="RHEA"/>
</dbReference>
<gene>
    <name evidence="10" type="primary">murF</name>
    <name evidence="14" type="ORF">BGC33_14290</name>
</gene>
<evidence type="ECO:0000256" key="9">
    <source>
        <dbReference type="ARBA" id="ARBA00023316"/>
    </source>
</evidence>
<organism evidence="14 15">
    <name type="scientific">Bathymodiolus thermophilus thioautotrophic gill symbiont</name>
    <dbReference type="NCBI Taxonomy" id="2360"/>
    <lineage>
        <taxon>Bacteria</taxon>
        <taxon>Pseudomonadati</taxon>
        <taxon>Pseudomonadota</taxon>
        <taxon>Gammaproteobacteria</taxon>
        <taxon>sulfur-oxidizing symbionts</taxon>
    </lineage>
</organism>
<sequence>MLSSDTHTIAKMLKIDCPVNVKFNGVCTDTRKRMDGALFVALIGDNFDAHNYLHQAQKMGAVAVVVSKKVDSNLPSLVVENTQTALGLIAHWHLQNIKPTVIAITGSNGKTTTKNMLKNILQLKAPTLATQGNLNNHLGVPMTLLALKKKHQYAIIEMGANHLDEIQHLCTLAPPDIALVTNTLDAHIGEFGGFDNLVQAKSEIYTCHSKNIVNTQTTFTGDISFGEGGNVFASKIDNNCFTLHIVNKKVPIMLQLLGRHNIDNALAASACAYALGIDINLIKQGLENTTPEAGRLNIIQQPNLTIIDDTYNASPQSMKAAIATLLNFEGEKIAILGDMAELGNNTKAFHQEIGQLAKNTLDKVYTYGELAKHYEGLHFDDLECLASHLLTHHTNATLLIKGSRIVKLEQLVKHLQK</sequence>
<keyword evidence="1 10" id="KW-0963">Cytoplasm</keyword>
<comment type="subcellular location">
    <subcellularLocation>
        <location evidence="10 11">Cytoplasm</location>
    </subcellularLocation>
</comment>
<dbReference type="InterPro" id="IPR013221">
    <property type="entry name" value="Mur_ligase_cen"/>
</dbReference>
<evidence type="ECO:0000256" key="8">
    <source>
        <dbReference type="ARBA" id="ARBA00023306"/>
    </source>
</evidence>
<accession>A0A1J5TSW1</accession>
<dbReference type="GO" id="GO:0051301">
    <property type="term" value="P:cell division"/>
    <property type="evidence" value="ECO:0007669"/>
    <property type="project" value="UniProtKB-KW"/>
</dbReference>
<dbReference type="SUPFAM" id="SSF63418">
    <property type="entry name" value="MurE/MurF N-terminal domain"/>
    <property type="match status" value="1"/>
</dbReference>
<evidence type="ECO:0000313" key="15">
    <source>
        <dbReference type="Proteomes" id="UP000182798"/>
    </source>
</evidence>
<dbReference type="Pfam" id="PF02875">
    <property type="entry name" value="Mur_ligase_C"/>
    <property type="match status" value="1"/>
</dbReference>
<keyword evidence="3 10" id="KW-0132">Cell division</keyword>
<keyword evidence="8 10" id="KW-0131">Cell cycle</keyword>
<dbReference type="PANTHER" id="PTHR43024">
    <property type="entry name" value="UDP-N-ACETYLMURAMOYL-TRIPEPTIDE--D-ALANYL-D-ALANINE LIGASE"/>
    <property type="match status" value="1"/>
</dbReference>
<evidence type="ECO:0000256" key="2">
    <source>
        <dbReference type="ARBA" id="ARBA00022598"/>
    </source>
</evidence>
<dbReference type="InterPro" id="IPR051046">
    <property type="entry name" value="MurCDEF_CellWall_CoF430Synth"/>
</dbReference>
<reference evidence="15" key="1">
    <citation type="submission" date="2016-09" db="EMBL/GenBank/DDBJ databases">
        <title>Genome Sequence of Bathymodiolus thermophilus sulfur-oxidizing gill endosymbiont.</title>
        <authorList>
            <person name="Ponnudurai R."/>
            <person name="Kleiner M."/>
            <person name="Sayavedra L."/>
            <person name="Thuermer A."/>
            <person name="Felbeck H."/>
            <person name="Schlueter R."/>
            <person name="Schweder T."/>
            <person name="Markert S."/>
        </authorList>
    </citation>
    <scope>NUCLEOTIDE SEQUENCE [LARGE SCALE GENOMIC DNA]</scope>
    <source>
        <strain evidence="15">BAT/CrabSpa'14</strain>
    </source>
</reference>
<dbReference type="InterPro" id="IPR005863">
    <property type="entry name" value="UDP-N-AcMur_synth"/>
</dbReference>
<evidence type="ECO:0000313" key="14">
    <source>
        <dbReference type="EMBL" id="OIR23963.1"/>
    </source>
</evidence>
<dbReference type="UniPathway" id="UPA00219"/>